<comment type="caution">
    <text evidence="1">The sequence shown here is derived from an EMBL/GenBank/DDBJ whole genome shotgun (WGS) entry which is preliminary data.</text>
</comment>
<sequence length="60" mass="6757">MTKTSRSSRIPLRRQAARMLATLRDAASSLASSMVGAFHVQRNPALVPIRIRAERRPRQD</sequence>
<dbReference type="AlphaFoldDB" id="A0A6A7Y596"/>
<name>A0A6A7Y596_9HYPH</name>
<accession>A0A6A7Y596</accession>
<keyword evidence="2" id="KW-1185">Reference proteome</keyword>
<reference evidence="1 2" key="1">
    <citation type="submission" date="2019-09" db="EMBL/GenBank/DDBJ databases">
        <title>Segnochrobactrum spirostomi gen. nov., sp. nov., isolated from the ciliate Spirostomum cf. yagiui and description of a novel family, Segnochrobactraceae fam. nov. within the order Rhizobiales of the class Alphaproteobacteria.</title>
        <authorList>
            <person name="Akter S."/>
            <person name="Shazib S.U.A."/>
            <person name="Shin M.K."/>
        </authorList>
    </citation>
    <scope>NUCLEOTIDE SEQUENCE [LARGE SCALE GENOMIC DNA]</scope>
    <source>
        <strain evidence="1 2">Sp-1</strain>
    </source>
</reference>
<dbReference type="Proteomes" id="UP000332515">
    <property type="component" value="Unassembled WGS sequence"/>
</dbReference>
<organism evidence="1 2">
    <name type="scientific">Segnochrobactrum spirostomi</name>
    <dbReference type="NCBI Taxonomy" id="2608987"/>
    <lineage>
        <taxon>Bacteria</taxon>
        <taxon>Pseudomonadati</taxon>
        <taxon>Pseudomonadota</taxon>
        <taxon>Alphaproteobacteria</taxon>
        <taxon>Hyphomicrobiales</taxon>
        <taxon>Segnochrobactraceae</taxon>
        <taxon>Segnochrobactrum</taxon>
    </lineage>
</organism>
<proteinExistence type="predicted"/>
<evidence type="ECO:0000313" key="1">
    <source>
        <dbReference type="EMBL" id="MQT13517.1"/>
    </source>
</evidence>
<dbReference type="RefSeq" id="WP_153482271.1">
    <property type="nucleotide sequence ID" value="NZ_VWNA01000001.1"/>
</dbReference>
<gene>
    <name evidence="1" type="ORF">F0357_12890</name>
</gene>
<evidence type="ECO:0000313" key="2">
    <source>
        <dbReference type="Proteomes" id="UP000332515"/>
    </source>
</evidence>
<dbReference type="EMBL" id="VWNA01000001">
    <property type="protein sequence ID" value="MQT13517.1"/>
    <property type="molecule type" value="Genomic_DNA"/>
</dbReference>
<protein>
    <submittedName>
        <fullName evidence="1">Uncharacterized protein</fullName>
    </submittedName>
</protein>